<keyword evidence="2" id="KW-1185">Reference proteome</keyword>
<dbReference type="Proteomes" id="UP000198923">
    <property type="component" value="Unassembled WGS sequence"/>
</dbReference>
<sequence length="379" mass="40263">MRALVALPGWGVSPFAVRAREVASRVVVAADGGRWLFGANARWRLQDPVDGRWHLAPPPVGEARVGARVVGCGSVLVPQLVPFGPDFAFDRGSTQGFVGPDVPGGVSEGVRRLLKAHGRRSREDFPIAAEPFVSVFAGDVPSTVAAVWGTVLWCAYAPAFDGNEVLLSMFGEFLGRPLPGDEWVRWLVPPPLSALAGLYGERVRAGAAASAVRLLALVADTAAVLGADARFRPRAAALMAMVEPELHSPGLDARSAKLGDVALREVWSARCPAHLADAAVGELSPGERFRHAAYDLVQALGFVAERGVSPRAAAGAWLAADLSAVEPKALDLLSGWLDPKLRRIVHAVLNDEGWITPGWLEAPEPGRVRSYGTTEEVQL</sequence>
<dbReference type="STRING" id="504805.SAMN05421505_1321"/>
<accession>A0A1G8HES0</accession>
<gene>
    <name evidence="1" type="ORF">SAMN05421505_1321</name>
</gene>
<name>A0A1G8HES0_9ACTN</name>
<dbReference type="AlphaFoldDB" id="A0A1G8HES0"/>
<protein>
    <submittedName>
        <fullName evidence="1">Uncharacterized protein</fullName>
    </submittedName>
</protein>
<dbReference type="EMBL" id="FNCN01000032">
    <property type="protein sequence ID" value="SDI05156.1"/>
    <property type="molecule type" value="Genomic_DNA"/>
</dbReference>
<reference evidence="1 2" key="1">
    <citation type="submission" date="2016-10" db="EMBL/GenBank/DDBJ databases">
        <authorList>
            <person name="de Groot N.N."/>
        </authorList>
    </citation>
    <scope>NUCLEOTIDE SEQUENCE [LARGE SCALE GENOMIC DNA]</scope>
    <source>
        <strain evidence="1 2">CPCC 201354</strain>
    </source>
</reference>
<evidence type="ECO:0000313" key="1">
    <source>
        <dbReference type="EMBL" id="SDI05156.1"/>
    </source>
</evidence>
<proteinExistence type="predicted"/>
<organism evidence="1 2">
    <name type="scientific">Sinosporangium album</name>
    <dbReference type="NCBI Taxonomy" id="504805"/>
    <lineage>
        <taxon>Bacteria</taxon>
        <taxon>Bacillati</taxon>
        <taxon>Actinomycetota</taxon>
        <taxon>Actinomycetes</taxon>
        <taxon>Streptosporangiales</taxon>
        <taxon>Streptosporangiaceae</taxon>
        <taxon>Sinosporangium</taxon>
    </lineage>
</organism>
<evidence type="ECO:0000313" key="2">
    <source>
        <dbReference type="Proteomes" id="UP000198923"/>
    </source>
</evidence>